<feature type="chain" id="PRO_5044027146" evidence="1">
    <location>
        <begin position="21"/>
        <end position="104"/>
    </location>
</feature>
<dbReference type="Proteomes" id="UP001403385">
    <property type="component" value="Unassembled WGS sequence"/>
</dbReference>
<keyword evidence="1" id="KW-0732">Signal</keyword>
<dbReference type="RefSeq" id="WP_346821109.1">
    <property type="nucleotide sequence ID" value="NZ_JBDKWZ010000005.1"/>
</dbReference>
<dbReference type="Pfam" id="PF05223">
    <property type="entry name" value="MecA_N"/>
    <property type="match status" value="1"/>
</dbReference>
<dbReference type="Gene3D" id="3.10.450.360">
    <property type="match status" value="1"/>
</dbReference>
<gene>
    <name evidence="3" type="ORF">AAG747_10455</name>
</gene>
<proteinExistence type="predicted"/>
<accession>A0AAW9S9A2</accession>
<comment type="caution">
    <text evidence="3">The sequence shown here is derived from an EMBL/GenBank/DDBJ whole genome shotgun (WGS) entry which is preliminary data.</text>
</comment>
<name>A0AAW9S9A2_9BACT</name>
<feature type="domain" description="NTF2-like N-terminal transpeptidase" evidence="2">
    <location>
        <begin position="16"/>
        <end position="96"/>
    </location>
</feature>
<feature type="signal peptide" evidence="1">
    <location>
        <begin position="1"/>
        <end position="20"/>
    </location>
</feature>
<reference evidence="3 4" key="1">
    <citation type="submission" date="2024-04" db="EMBL/GenBank/DDBJ databases">
        <title>Novel genus in family Flammeovirgaceae.</title>
        <authorList>
            <person name="Nguyen T.H."/>
            <person name="Vuong T.Q."/>
            <person name="Le H."/>
            <person name="Kim S.-G."/>
        </authorList>
    </citation>
    <scope>NUCLEOTIDE SEQUENCE [LARGE SCALE GENOMIC DNA]</scope>
    <source>
        <strain evidence="3 4">JCM 23209</strain>
    </source>
</reference>
<organism evidence="3 4">
    <name type="scientific">Rapidithrix thailandica</name>
    <dbReference type="NCBI Taxonomy" id="413964"/>
    <lineage>
        <taxon>Bacteria</taxon>
        <taxon>Pseudomonadati</taxon>
        <taxon>Bacteroidota</taxon>
        <taxon>Cytophagia</taxon>
        <taxon>Cytophagales</taxon>
        <taxon>Flammeovirgaceae</taxon>
        <taxon>Rapidithrix</taxon>
    </lineage>
</organism>
<keyword evidence="4" id="KW-1185">Reference proteome</keyword>
<dbReference type="GO" id="GO:0046677">
    <property type="term" value="P:response to antibiotic"/>
    <property type="evidence" value="ECO:0007669"/>
    <property type="project" value="InterPro"/>
</dbReference>
<sequence>MKKTALIVLVSVFSFATAFATALPVEKTSANIVVMQDDKVEITKDDLPEKVSTAFDGSAYASLQLSKVYKVSKASGEVEYQFVLTNQAGEEVAVSFDPEGNELE</sequence>
<evidence type="ECO:0000313" key="3">
    <source>
        <dbReference type="EMBL" id="MEN7548330.1"/>
    </source>
</evidence>
<evidence type="ECO:0000256" key="1">
    <source>
        <dbReference type="SAM" id="SignalP"/>
    </source>
</evidence>
<evidence type="ECO:0000259" key="2">
    <source>
        <dbReference type="Pfam" id="PF05223"/>
    </source>
</evidence>
<protein>
    <submittedName>
        <fullName evidence="3">NTF2-like N-terminal transpeptidase domain-containing protein</fullName>
    </submittedName>
</protein>
<dbReference type="InterPro" id="IPR007887">
    <property type="entry name" value="MecA_N"/>
</dbReference>
<evidence type="ECO:0000313" key="4">
    <source>
        <dbReference type="Proteomes" id="UP001403385"/>
    </source>
</evidence>
<dbReference type="AlphaFoldDB" id="A0AAW9S9A2"/>
<dbReference type="EMBL" id="JBDKWZ010000005">
    <property type="protein sequence ID" value="MEN7548330.1"/>
    <property type="molecule type" value="Genomic_DNA"/>
</dbReference>